<name>A0ABR1SH75_9PEZI</name>
<dbReference type="EMBL" id="JAQQWI010000006">
    <property type="protein sequence ID" value="KAK8033688.1"/>
    <property type="molecule type" value="Genomic_DNA"/>
</dbReference>
<keyword evidence="3" id="KW-1185">Reference proteome</keyword>
<organism evidence="2 3">
    <name type="scientific">Apiospora marii</name>
    <dbReference type="NCBI Taxonomy" id="335849"/>
    <lineage>
        <taxon>Eukaryota</taxon>
        <taxon>Fungi</taxon>
        <taxon>Dikarya</taxon>
        <taxon>Ascomycota</taxon>
        <taxon>Pezizomycotina</taxon>
        <taxon>Sordariomycetes</taxon>
        <taxon>Xylariomycetidae</taxon>
        <taxon>Amphisphaeriales</taxon>
        <taxon>Apiosporaceae</taxon>
        <taxon>Apiospora</taxon>
    </lineage>
</organism>
<accession>A0ABR1SH75</accession>
<sequence>MDQRVPTRGGQTATAAAQKTLGLSRKRTQTQQKNPPAKRTRALNTPSQAESMLALMLTTILTLAANHRAYRTAFRAKSHLKWWRYWRSQEPEGLHRRHPRWRQIQAEASAAGTHATPAPATMAGSSMNGATAYFSGGQSSAVQASNNGVQSVAAGSEPSMRAVLNSFNGLSVNGGPVPLYDANAAAAAMRFEKLL</sequence>
<evidence type="ECO:0000313" key="2">
    <source>
        <dbReference type="EMBL" id="KAK8033688.1"/>
    </source>
</evidence>
<feature type="region of interest" description="Disordered" evidence="1">
    <location>
        <begin position="1"/>
        <end position="45"/>
    </location>
</feature>
<dbReference type="Proteomes" id="UP001396898">
    <property type="component" value="Unassembled WGS sequence"/>
</dbReference>
<comment type="caution">
    <text evidence="2">The sequence shown here is derived from an EMBL/GenBank/DDBJ whole genome shotgun (WGS) entry which is preliminary data.</text>
</comment>
<proteinExistence type="predicted"/>
<protein>
    <submittedName>
        <fullName evidence="2">Uncharacterized protein</fullName>
    </submittedName>
</protein>
<evidence type="ECO:0000256" key="1">
    <source>
        <dbReference type="SAM" id="MobiDB-lite"/>
    </source>
</evidence>
<feature type="compositionally biased region" description="Low complexity" evidence="1">
    <location>
        <begin position="9"/>
        <end position="18"/>
    </location>
</feature>
<evidence type="ECO:0000313" key="3">
    <source>
        <dbReference type="Proteomes" id="UP001396898"/>
    </source>
</evidence>
<gene>
    <name evidence="2" type="ORF">PG991_003086</name>
</gene>
<reference evidence="2 3" key="1">
    <citation type="submission" date="2023-01" db="EMBL/GenBank/DDBJ databases">
        <title>Analysis of 21 Apiospora genomes using comparative genomics revels a genus with tremendous synthesis potential of carbohydrate active enzymes and secondary metabolites.</title>
        <authorList>
            <person name="Sorensen T."/>
        </authorList>
    </citation>
    <scope>NUCLEOTIDE SEQUENCE [LARGE SCALE GENOMIC DNA]</scope>
    <source>
        <strain evidence="2 3">CBS 20057</strain>
    </source>
</reference>